<dbReference type="Gene3D" id="1.10.760.10">
    <property type="entry name" value="Cytochrome c-like domain"/>
    <property type="match status" value="1"/>
</dbReference>
<dbReference type="PROSITE" id="PS51007">
    <property type="entry name" value="CYTC"/>
    <property type="match status" value="1"/>
</dbReference>
<dbReference type="PANTHER" id="PTHR19328">
    <property type="entry name" value="HEDGEHOG-INTERACTING PROTEIN"/>
    <property type="match status" value="1"/>
</dbReference>
<evidence type="ECO:0000256" key="3">
    <source>
        <dbReference type="ARBA" id="ARBA00023004"/>
    </source>
</evidence>
<keyword evidence="5" id="KW-0732">Signal</keyword>
<reference evidence="7 8" key="1">
    <citation type="submission" date="2022-10" db="EMBL/GenBank/DDBJ databases">
        <title>Comparative genomics and taxonomic characterization of three novel marine species of genus Reichenbachiella exhibiting antioxidant and polysaccharide degradation activities.</title>
        <authorList>
            <person name="Muhammad N."/>
            <person name="Lee Y.-J."/>
            <person name="Ko J."/>
            <person name="Kim S.-G."/>
        </authorList>
    </citation>
    <scope>NUCLEOTIDE SEQUENCE [LARGE SCALE GENOMIC DNA]</scope>
    <source>
        <strain evidence="7 8">ABR2-5</strain>
    </source>
</reference>
<sequence length="474" mass="53133">MKRKLILSTLLSIIVGWYACEQKNTVKESSERDFSAARDRFTNNCSGCHGAQMQAFTDRRWKHGNEPDSLYQTIKFGREDLGMPSFKDAFTEEELLDLVAYIRTGIEKTGQYNFYEQVVSDTFPTTADFQLKLDTVYSGGSIPWGMAFLPDGSMLVSEKAGQLYQIGPEGDKLKIEGVPETREFGQGGLMDIELHPDFENNQTLFLTYSKLKVEGEDTLATTAVSSFTFANGTLTDPKELLVALPFSKKPYHFGSRLEFDPKGYLFLSVGDRGSRDVNPQSLKSFCGKIHRINSDGSIPENNPFVEVDSAIASIYSYGHRNPQGLAFNSSDGHLWEHEHGPRGGDELNIIGKGFNYGWPEVSFGINYDGTIFTSDTVGEGFEEPIHYWVPSIAPCGMDFIDSDVYPGWENHLLVASLRFRYLNLCKIEGTKVVSEEHLLPNIGRIRNVKMGPDGYIYVAVENPGYIFRLLPISR</sequence>
<comment type="caution">
    <text evidence="7">The sequence shown here is derived from an EMBL/GenBank/DDBJ whole genome shotgun (WGS) entry which is preliminary data.</text>
</comment>
<evidence type="ECO:0000313" key="7">
    <source>
        <dbReference type="EMBL" id="MCV9388729.1"/>
    </source>
</evidence>
<dbReference type="InterPro" id="IPR009056">
    <property type="entry name" value="Cyt_c-like_dom"/>
</dbReference>
<evidence type="ECO:0000256" key="5">
    <source>
        <dbReference type="SAM" id="SignalP"/>
    </source>
</evidence>
<keyword evidence="8" id="KW-1185">Reference proteome</keyword>
<evidence type="ECO:0000256" key="1">
    <source>
        <dbReference type="ARBA" id="ARBA00022617"/>
    </source>
</evidence>
<gene>
    <name evidence="7" type="ORF">N7U62_18755</name>
</gene>
<dbReference type="Proteomes" id="UP001300692">
    <property type="component" value="Unassembled WGS sequence"/>
</dbReference>
<dbReference type="Pfam" id="PF13442">
    <property type="entry name" value="Cytochrome_CBB3"/>
    <property type="match status" value="1"/>
</dbReference>
<feature type="chain" id="PRO_5045642455" evidence="5">
    <location>
        <begin position="20"/>
        <end position="474"/>
    </location>
</feature>
<feature type="signal peptide" evidence="5">
    <location>
        <begin position="1"/>
        <end position="19"/>
    </location>
</feature>
<dbReference type="Pfam" id="PF07995">
    <property type="entry name" value="GSDH"/>
    <property type="match status" value="1"/>
</dbReference>
<dbReference type="RefSeq" id="WP_264139623.1">
    <property type="nucleotide sequence ID" value="NZ_JAOYOD010000001.1"/>
</dbReference>
<accession>A0ABT3CYY4</accession>
<dbReference type="InterPro" id="IPR011041">
    <property type="entry name" value="Quinoprot_gluc/sorb_DH_b-prop"/>
</dbReference>
<evidence type="ECO:0000313" key="8">
    <source>
        <dbReference type="Proteomes" id="UP001300692"/>
    </source>
</evidence>
<evidence type="ECO:0000256" key="4">
    <source>
        <dbReference type="PROSITE-ProRule" id="PRU00433"/>
    </source>
</evidence>
<evidence type="ECO:0000256" key="2">
    <source>
        <dbReference type="ARBA" id="ARBA00022723"/>
    </source>
</evidence>
<dbReference type="PANTHER" id="PTHR19328:SF75">
    <property type="entry name" value="ALDOSE SUGAR DEHYDROGENASE YLII"/>
    <property type="match status" value="1"/>
</dbReference>
<dbReference type="InterPro" id="IPR011042">
    <property type="entry name" value="6-blade_b-propeller_TolB-like"/>
</dbReference>
<keyword evidence="1 4" id="KW-0349">Heme</keyword>
<dbReference type="InterPro" id="IPR012938">
    <property type="entry name" value="Glc/Sorbosone_DH"/>
</dbReference>
<feature type="domain" description="Cytochrome c" evidence="6">
    <location>
        <begin position="32"/>
        <end position="106"/>
    </location>
</feature>
<evidence type="ECO:0000259" key="6">
    <source>
        <dbReference type="PROSITE" id="PS51007"/>
    </source>
</evidence>
<dbReference type="EMBL" id="JAOYOD010000001">
    <property type="protein sequence ID" value="MCV9388729.1"/>
    <property type="molecule type" value="Genomic_DNA"/>
</dbReference>
<dbReference type="PROSITE" id="PS51257">
    <property type="entry name" value="PROKAR_LIPOPROTEIN"/>
    <property type="match status" value="1"/>
</dbReference>
<dbReference type="Gene3D" id="2.120.10.30">
    <property type="entry name" value="TolB, C-terminal domain"/>
    <property type="match status" value="1"/>
</dbReference>
<keyword evidence="3 4" id="KW-0408">Iron</keyword>
<keyword evidence="2 4" id="KW-0479">Metal-binding</keyword>
<dbReference type="InterPro" id="IPR036909">
    <property type="entry name" value="Cyt_c-like_dom_sf"/>
</dbReference>
<dbReference type="SUPFAM" id="SSF50952">
    <property type="entry name" value="Soluble quinoprotein glucose dehydrogenase"/>
    <property type="match status" value="1"/>
</dbReference>
<protein>
    <submittedName>
        <fullName evidence="7">PQQ-dependent sugar dehydrogenase</fullName>
    </submittedName>
</protein>
<name>A0ABT3CYY4_9BACT</name>
<organism evidence="7 8">
    <name type="scientific">Reichenbachiella ulvae</name>
    <dbReference type="NCBI Taxonomy" id="2980104"/>
    <lineage>
        <taxon>Bacteria</taxon>
        <taxon>Pseudomonadati</taxon>
        <taxon>Bacteroidota</taxon>
        <taxon>Cytophagia</taxon>
        <taxon>Cytophagales</taxon>
        <taxon>Reichenbachiellaceae</taxon>
        <taxon>Reichenbachiella</taxon>
    </lineage>
</organism>
<dbReference type="SUPFAM" id="SSF46626">
    <property type="entry name" value="Cytochrome c"/>
    <property type="match status" value="1"/>
</dbReference>
<proteinExistence type="predicted"/>